<keyword evidence="3" id="KW-0675">Receptor</keyword>
<keyword evidence="3" id="KW-0418">Kinase</keyword>
<evidence type="ECO:0000313" key="3">
    <source>
        <dbReference type="EMBL" id="PNX75382.1"/>
    </source>
</evidence>
<feature type="region of interest" description="Disordered" evidence="1">
    <location>
        <begin position="1"/>
        <end position="20"/>
    </location>
</feature>
<organism evidence="3 4">
    <name type="scientific">Trifolium pratense</name>
    <name type="common">Red clover</name>
    <dbReference type="NCBI Taxonomy" id="57577"/>
    <lineage>
        <taxon>Eukaryota</taxon>
        <taxon>Viridiplantae</taxon>
        <taxon>Streptophyta</taxon>
        <taxon>Embryophyta</taxon>
        <taxon>Tracheophyta</taxon>
        <taxon>Spermatophyta</taxon>
        <taxon>Magnoliopsida</taxon>
        <taxon>eudicotyledons</taxon>
        <taxon>Gunneridae</taxon>
        <taxon>Pentapetalae</taxon>
        <taxon>rosids</taxon>
        <taxon>fabids</taxon>
        <taxon>Fabales</taxon>
        <taxon>Fabaceae</taxon>
        <taxon>Papilionoideae</taxon>
        <taxon>50 kb inversion clade</taxon>
        <taxon>NPAAA clade</taxon>
        <taxon>Hologalegina</taxon>
        <taxon>IRL clade</taxon>
        <taxon>Trifolieae</taxon>
        <taxon>Trifolium</taxon>
    </lineage>
</organism>
<dbReference type="SUPFAM" id="SSF56219">
    <property type="entry name" value="DNase I-like"/>
    <property type="match status" value="1"/>
</dbReference>
<dbReference type="STRING" id="57577.A0A2K3LA17"/>
<evidence type="ECO:0000259" key="2">
    <source>
        <dbReference type="PROSITE" id="PS50878"/>
    </source>
</evidence>
<dbReference type="Proteomes" id="UP000236291">
    <property type="component" value="Unassembled WGS sequence"/>
</dbReference>
<evidence type="ECO:0000313" key="4">
    <source>
        <dbReference type="Proteomes" id="UP000236291"/>
    </source>
</evidence>
<dbReference type="InterPro" id="IPR043502">
    <property type="entry name" value="DNA/RNA_pol_sf"/>
</dbReference>
<accession>A0A2K3LA17</accession>
<feature type="domain" description="Reverse transcriptase" evidence="2">
    <location>
        <begin position="418"/>
        <end position="653"/>
    </location>
</feature>
<dbReference type="PROSITE" id="PS50878">
    <property type="entry name" value="RT_POL"/>
    <property type="match status" value="1"/>
</dbReference>
<dbReference type="Pfam" id="PF03372">
    <property type="entry name" value="Exo_endo_phos"/>
    <property type="match status" value="1"/>
</dbReference>
<dbReference type="AlphaFoldDB" id="A0A2K3LA17"/>
<dbReference type="GO" id="GO:0016301">
    <property type="term" value="F:kinase activity"/>
    <property type="evidence" value="ECO:0007669"/>
    <property type="project" value="UniProtKB-KW"/>
</dbReference>
<dbReference type="PANTHER" id="PTHR33116">
    <property type="entry name" value="REVERSE TRANSCRIPTASE ZINC-BINDING DOMAIN-CONTAINING PROTEIN-RELATED-RELATED"/>
    <property type="match status" value="1"/>
</dbReference>
<dbReference type="InterPro" id="IPR005135">
    <property type="entry name" value="Endo/exonuclease/phosphatase"/>
</dbReference>
<dbReference type="PANTHER" id="PTHR33116:SF78">
    <property type="entry name" value="OS12G0587133 PROTEIN"/>
    <property type="match status" value="1"/>
</dbReference>
<keyword evidence="3" id="KW-0808">Transferase</keyword>
<feature type="non-terminal residue" evidence="3">
    <location>
        <position position="729"/>
    </location>
</feature>
<dbReference type="EMBL" id="ASHM01028956">
    <property type="protein sequence ID" value="PNX75382.1"/>
    <property type="molecule type" value="Genomic_DNA"/>
</dbReference>
<reference evidence="3 4" key="2">
    <citation type="journal article" date="2017" name="Front. Plant Sci.">
        <title>Gene Classification and Mining of Molecular Markers Useful in Red Clover (Trifolium pratense) Breeding.</title>
        <authorList>
            <person name="Istvanek J."/>
            <person name="Dluhosova J."/>
            <person name="Dluhos P."/>
            <person name="Patkova L."/>
            <person name="Nedelnik J."/>
            <person name="Repkova J."/>
        </authorList>
    </citation>
    <scope>NUCLEOTIDE SEQUENCE [LARGE SCALE GENOMIC DNA]</scope>
    <source>
        <strain evidence="4">cv. Tatra</strain>
        <tissue evidence="3">Young leaves</tissue>
    </source>
</reference>
<dbReference type="InterPro" id="IPR036691">
    <property type="entry name" value="Endo/exonu/phosph_ase_sf"/>
</dbReference>
<dbReference type="InterPro" id="IPR000477">
    <property type="entry name" value="RT_dom"/>
</dbReference>
<comment type="caution">
    <text evidence="3">The sequence shown here is derived from an EMBL/GenBank/DDBJ whole genome shotgun (WGS) entry which is preliminary data.</text>
</comment>
<dbReference type="Pfam" id="PF00078">
    <property type="entry name" value="RVT_1"/>
    <property type="match status" value="1"/>
</dbReference>
<dbReference type="SUPFAM" id="SSF56672">
    <property type="entry name" value="DNA/RNA polymerases"/>
    <property type="match status" value="1"/>
</dbReference>
<protein>
    <submittedName>
        <fullName evidence="3">Cysteine-rich receptor-like protein kinase</fullName>
    </submittedName>
</protein>
<dbReference type="Gene3D" id="3.60.10.10">
    <property type="entry name" value="Endonuclease/exonuclease/phosphatase"/>
    <property type="match status" value="1"/>
</dbReference>
<name>A0A2K3LA17_TRIPR</name>
<sequence>MFRVLSRAGKGKKTASGSRLGGEHIMNRSARFVKSGDEFLLANVYAPCDDGAKQELWDSLSARILLTGRERVCICGDFNAVRQPEERRSSRGSQRSVDIAPFNHFIDENNLIDLPLIGRKFTWFKGDDLVMSRLDRFLFSEDWCLTWPNCKQVANLRGLSDHCPLVLSTSEEDWGPRPSRMLKCWTDVPGYNSFVKEKWNSFHVDGWGGFVLKEKLKMIKAALKGWHQAHVQNLPSRIESLKERLLVLDQKGEEEELTEVELSELHGVTAGIHSMSRLHASISWQQSRSLWLKEGDANTKYFHSVLAGRRRRNAISVIQVGGVTLEGVNPIRQAVFSHFASHFKNSNMERPGVDNLQFKRLNHVECSSLIKHFTEAEVKSAVWDCDSFKSPGPDGINFGFFKDFWTELRGDVMRFISDFHRNGKLTKGINSTFIALIPKVLANRLRLVIGSVISESQTAFVKDRQILDGILIANEVVDEARKSKKELMLFKVDFEKAYDSVDWSYLDKVMESMSFPTLWRKWIKECVGTATASILVNGSPTDDFPLERGLRQEDPLSPFLFLLAAEGLNVLMEAMVERNLFVGYSLGESDPISVSHLQFADDTLLMGAKSWANVRALRALLVLFETMSDLKVNFNKSMLVGVNIPESWLGEAASALCCKVGKIPFLYLGLPIGGDSRRLGFWKSVLERLKNRLSGWTSRFLSFGGRLVLIKSVLTSLPVYAFSFFKAPS</sequence>
<gene>
    <name evidence="3" type="ORF">L195_g031316</name>
</gene>
<reference evidence="3 4" key="1">
    <citation type="journal article" date="2014" name="Am. J. Bot.">
        <title>Genome assembly and annotation for red clover (Trifolium pratense; Fabaceae).</title>
        <authorList>
            <person name="Istvanek J."/>
            <person name="Jaros M."/>
            <person name="Krenek A."/>
            <person name="Repkova J."/>
        </authorList>
    </citation>
    <scope>NUCLEOTIDE SEQUENCE [LARGE SCALE GENOMIC DNA]</scope>
    <source>
        <strain evidence="4">cv. Tatra</strain>
        <tissue evidence="3">Young leaves</tissue>
    </source>
</reference>
<dbReference type="CDD" id="cd01650">
    <property type="entry name" value="RT_nLTR_like"/>
    <property type="match status" value="1"/>
</dbReference>
<proteinExistence type="predicted"/>
<evidence type="ECO:0000256" key="1">
    <source>
        <dbReference type="SAM" id="MobiDB-lite"/>
    </source>
</evidence>